<organism evidence="2">
    <name type="scientific">Thermocrinis ruber</name>
    <dbReference type="NCBI Taxonomy" id="75906"/>
    <lineage>
        <taxon>Bacteria</taxon>
        <taxon>Pseudomonadati</taxon>
        <taxon>Aquificota</taxon>
        <taxon>Aquificia</taxon>
        <taxon>Aquificales</taxon>
        <taxon>Aquificaceae</taxon>
        <taxon>Thermocrinis</taxon>
    </lineage>
</organism>
<evidence type="ECO:0000313" key="2">
    <source>
        <dbReference type="Proteomes" id="UP000018914"/>
    </source>
</evidence>
<evidence type="ECO:0000313" key="1">
    <source>
        <dbReference type="EMBL" id="AHE96869.1"/>
    </source>
</evidence>
<dbReference type="EMBL" id="CP007028">
    <property type="protein sequence ID" value="AHE96869.1"/>
    <property type="molecule type" value="Genomic_DNA"/>
</dbReference>
<protein>
    <submittedName>
        <fullName evidence="1">Uncharacterized protein</fullName>
    </submittedName>
</protein>
<keyword evidence="2" id="KW-1185">Reference proteome</keyword>
<dbReference type="AlphaFoldDB" id="W0DE18"/>
<accession>W0DE18</accession>
<dbReference type="KEGG" id="trd:THERU_05535"/>
<sequence length="96" mass="11385">MGAVKANPKKSSKSKIVKLFLFMFYKFIKSLDKRMLVFVPLFQSLSKGDSRYKLLIVFVPRADFSISPLERKRERLKKEQSENLWFRICAKIHEDL</sequence>
<proteinExistence type="predicted"/>
<gene>
    <name evidence="1" type="ORF">THERU_05535</name>
</gene>
<dbReference type="Proteomes" id="UP000018914">
    <property type="component" value="Chromosome"/>
</dbReference>
<dbReference type="HOGENOM" id="CLU_2358758_0_0_0"/>
<dbReference type="STRING" id="75906.THERU_05535"/>
<reference evidence="1 2" key="1">
    <citation type="submission" date="2013-12" db="EMBL/GenBank/DDBJ databases">
        <authorList>
            <consortium name="DOE Joint Genome Institute"/>
            <person name="Eisen J."/>
            <person name="Huntemann M."/>
            <person name="Han J."/>
            <person name="Chen A."/>
            <person name="Kyrpides N."/>
            <person name="Mavromatis K."/>
            <person name="Markowitz V."/>
            <person name="Palaniappan K."/>
            <person name="Ivanova N."/>
            <person name="Schaumberg A."/>
            <person name="Pati A."/>
            <person name="Liolios K."/>
            <person name="Nordberg H.P."/>
            <person name="Cantor M.N."/>
            <person name="Hua S.X."/>
            <person name="Woyke T."/>
        </authorList>
    </citation>
    <scope>NUCLEOTIDE SEQUENCE [LARGE SCALE GENOMIC DNA]</scope>
    <source>
        <strain evidence="1 2">DSM 23557</strain>
    </source>
</reference>
<name>W0DE18_9AQUI</name>